<dbReference type="AlphaFoldDB" id="A0A9Q0RP94"/>
<keyword evidence="1" id="KW-1133">Transmembrane helix</keyword>
<proteinExistence type="predicted"/>
<feature type="transmembrane region" description="Helical" evidence="1">
    <location>
        <begin position="164"/>
        <end position="189"/>
    </location>
</feature>
<keyword evidence="1" id="KW-0472">Membrane</keyword>
<protein>
    <submittedName>
        <fullName evidence="2">Uncharacterized protein</fullName>
    </submittedName>
</protein>
<evidence type="ECO:0000313" key="2">
    <source>
        <dbReference type="EMBL" id="KAJ6221574.1"/>
    </source>
</evidence>
<keyword evidence="1" id="KW-0812">Transmembrane</keyword>
<accession>A0A9Q0RP94</accession>
<dbReference type="Proteomes" id="UP001142055">
    <property type="component" value="Chromosome 1"/>
</dbReference>
<name>A0A9Q0RP94_BLOTA</name>
<gene>
    <name evidence="2" type="ORF">RDWZM_000119</name>
</gene>
<dbReference type="EMBL" id="JAPWDV010000001">
    <property type="protein sequence ID" value="KAJ6221574.1"/>
    <property type="molecule type" value="Genomic_DNA"/>
</dbReference>
<comment type="caution">
    <text evidence="2">The sequence shown here is derived from an EMBL/GenBank/DDBJ whole genome shotgun (WGS) entry which is preliminary data.</text>
</comment>
<evidence type="ECO:0000256" key="1">
    <source>
        <dbReference type="SAM" id="Phobius"/>
    </source>
</evidence>
<sequence length="386" mass="45820">MSMSSEYLHDIVGTTSLIEPFHKTFWQKYVPGINLTYYDCPEYECLQPVAKNEIRVLGHYKHIEFVRISDDSSIYYSSLIVPIFKQLAERFNLTVQLYISKRDEDVDQQSSIATNRCTATDRVPYIYEFDNKFNSTICATPLFMINQLQILSAKIEIQRLVSDIFHVFSINIWLIILLFYLICIVLEYVDKVWLFSNKQNRMNQLWSIVINYFNVLLAKESQNNTYKRSLYIFWVLGCIPLVEIFRNDMIAKIANSEYRTINTIEQLLDTNMKMLATAGDITIWRHTKTLDFDGKVNVRNKQLFNRTEKMLFNDPKWLEVLNSPRQLIKMMRTHAILEDESAILFFARILEKFMPIHLSQEAYFPQFISPICHYDKFPYKNELWKL</sequence>
<evidence type="ECO:0000313" key="3">
    <source>
        <dbReference type="Proteomes" id="UP001142055"/>
    </source>
</evidence>
<organism evidence="2 3">
    <name type="scientific">Blomia tropicalis</name>
    <name type="common">Mite</name>
    <dbReference type="NCBI Taxonomy" id="40697"/>
    <lineage>
        <taxon>Eukaryota</taxon>
        <taxon>Metazoa</taxon>
        <taxon>Ecdysozoa</taxon>
        <taxon>Arthropoda</taxon>
        <taxon>Chelicerata</taxon>
        <taxon>Arachnida</taxon>
        <taxon>Acari</taxon>
        <taxon>Acariformes</taxon>
        <taxon>Sarcoptiformes</taxon>
        <taxon>Astigmata</taxon>
        <taxon>Glycyphagoidea</taxon>
        <taxon>Echimyopodidae</taxon>
        <taxon>Blomia</taxon>
    </lineage>
</organism>
<keyword evidence="3" id="KW-1185">Reference proteome</keyword>
<reference evidence="2" key="1">
    <citation type="submission" date="2022-12" db="EMBL/GenBank/DDBJ databases">
        <title>Genome assemblies of Blomia tropicalis.</title>
        <authorList>
            <person name="Cui Y."/>
        </authorList>
    </citation>
    <scope>NUCLEOTIDE SEQUENCE</scope>
    <source>
        <tissue evidence="2">Adult mites</tissue>
    </source>
</reference>